<dbReference type="Proteomes" id="UP000018467">
    <property type="component" value="Unassembled WGS sequence"/>
</dbReference>
<sequence length="364" mass="41208">MCDRPDREIEMREIRSEARVRRDTELLYSQAAQMNVSTLSALVSNGTAPSDNGFYLIAFDTLGNKNYLILALVIIYLITLFCNLVLLVMVFMNPSLQNPKFLAVCNLAVVDISISSVIVPQMVPVFVFNLNHISFGTCFSQMFFMHFFSDMESFSLALLAYDRLVAICFPLRYPYINTNFRMSFIIGGLWFLVFLLEIFPVTLASNLLYCRSRVVQSCCCEHGPVYALACGDTSLNRQLVTGKSLLVLFGPLTFIVLSYIIVVFAVLRIASVAQRWKAFNTCVTHLALVFIYYLPVIMAYIMANLNLVKSVDLFTAVLTVCVTIPPMLNPIIYSLKTEELLEKLIKTFKPSKVTTQLQKQEEVR</sequence>
<dbReference type="Gene3D" id="1.20.1070.10">
    <property type="entry name" value="Rhodopsin 7-helix transmembrane proteins"/>
    <property type="match status" value="1"/>
</dbReference>
<feature type="transmembrane region" description="Helical" evidence="13">
    <location>
        <begin position="245"/>
        <end position="267"/>
    </location>
</feature>
<feature type="transmembrane region" description="Helical" evidence="13">
    <location>
        <begin position="101"/>
        <end position="123"/>
    </location>
</feature>
<dbReference type="SUPFAM" id="SSF81321">
    <property type="entry name" value="Family A G protein-coupled receptor-like"/>
    <property type="match status" value="1"/>
</dbReference>
<name>A0A3B1J4X6_ASTMX</name>
<keyword evidence="9" id="KW-1015">Disulfide bond</keyword>
<feature type="transmembrane region" description="Helical" evidence="13">
    <location>
        <begin position="313"/>
        <end position="335"/>
    </location>
</feature>
<dbReference type="GeneTree" id="ENSGT00950000182847"/>
<evidence type="ECO:0000256" key="9">
    <source>
        <dbReference type="ARBA" id="ARBA00023157"/>
    </source>
</evidence>
<keyword evidence="3" id="KW-0716">Sensory transduction</keyword>
<evidence type="ECO:0000256" key="2">
    <source>
        <dbReference type="ARBA" id="ARBA00022475"/>
    </source>
</evidence>
<keyword evidence="8 13" id="KW-0472">Membrane</keyword>
<keyword evidence="5" id="KW-0552">Olfaction</keyword>
<dbReference type="PRINTS" id="PR00245">
    <property type="entry name" value="OLFACTORYR"/>
</dbReference>
<evidence type="ECO:0000256" key="7">
    <source>
        <dbReference type="ARBA" id="ARBA00023040"/>
    </source>
</evidence>
<evidence type="ECO:0000256" key="3">
    <source>
        <dbReference type="ARBA" id="ARBA00022606"/>
    </source>
</evidence>
<dbReference type="AlphaFoldDB" id="A0A3B1J4X6"/>
<dbReference type="InterPro" id="IPR050402">
    <property type="entry name" value="OR51/52/56-like"/>
</dbReference>
<keyword evidence="16" id="KW-1185">Reference proteome</keyword>
<organism evidence="15 16">
    <name type="scientific">Astyanax mexicanus</name>
    <name type="common">Blind cave fish</name>
    <name type="synonym">Astyanax fasciatus mexicanus</name>
    <dbReference type="NCBI Taxonomy" id="7994"/>
    <lineage>
        <taxon>Eukaryota</taxon>
        <taxon>Metazoa</taxon>
        <taxon>Chordata</taxon>
        <taxon>Craniata</taxon>
        <taxon>Vertebrata</taxon>
        <taxon>Euteleostomi</taxon>
        <taxon>Actinopterygii</taxon>
        <taxon>Neopterygii</taxon>
        <taxon>Teleostei</taxon>
        <taxon>Ostariophysi</taxon>
        <taxon>Characiformes</taxon>
        <taxon>Characoidei</taxon>
        <taxon>Acestrorhamphidae</taxon>
        <taxon>Acestrorhamphinae</taxon>
        <taxon>Astyanax</taxon>
    </lineage>
</organism>
<reference evidence="15" key="4">
    <citation type="submission" date="2025-09" db="UniProtKB">
        <authorList>
            <consortium name="Ensembl"/>
        </authorList>
    </citation>
    <scope>IDENTIFICATION</scope>
</reference>
<proteinExistence type="predicted"/>
<dbReference type="Bgee" id="ENSAMXG00000035976">
    <property type="expression patterns" value="Expressed in olfactory epithelium"/>
</dbReference>
<feature type="domain" description="G-protein coupled receptors family 1 profile" evidence="14">
    <location>
        <begin position="82"/>
        <end position="333"/>
    </location>
</feature>
<keyword evidence="4 13" id="KW-0812">Transmembrane</keyword>
<evidence type="ECO:0000256" key="13">
    <source>
        <dbReference type="SAM" id="Phobius"/>
    </source>
</evidence>
<dbReference type="GO" id="GO:0004984">
    <property type="term" value="F:olfactory receptor activity"/>
    <property type="evidence" value="ECO:0007669"/>
    <property type="project" value="InterPro"/>
</dbReference>
<keyword evidence="7" id="KW-0297">G-protein coupled receptor</keyword>
<dbReference type="FunFam" id="1.20.1070.10:FF:000024">
    <property type="entry name" value="Olfactory receptor"/>
    <property type="match status" value="1"/>
</dbReference>
<evidence type="ECO:0000256" key="8">
    <source>
        <dbReference type="ARBA" id="ARBA00023136"/>
    </source>
</evidence>
<dbReference type="PANTHER" id="PTHR26450">
    <property type="entry name" value="OLFACTORY RECEPTOR 56B1-RELATED"/>
    <property type="match status" value="1"/>
</dbReference>
<reference evidence="15" key="3">
    <citation type="submission" date="2025-08" db="UniProtKB">
        <authorList>
            <consortium name="Ensembl"/>
        </authorList>
    </citation>
    <scope>IDENTIFICATION</scope>
</reference>
<dbReference type="InterPro" id="IPR017452">
    <property type="entry name" value="GPCR_Rhodpsn_7TM"/>
</dbReference>
<keyword evidence="11" id="KW-0325">Glycoprotein</keyword>
<feature type="transmembrane region" description="Helical" evidence="13">
    <location>
        <begin position="67"/>
        <end position="89"/>
    </location>
</feature>
<dbReference type="PROSITE" id="PS50262">
    <property type="entry name" value="G_PROTEIN_RECEP_F1_2"/>
    <property type="match status" value="1"/>
</dbReference>
<dbReference type="PANTHER" id="PTHR26450:SF87">
    <property type="entry name" value="OLFACTORY RECEPTOR 51F2"/>
    <property type="match status" value="1"/>
</dbReference>
<evidence type="ECO:0000256" key="12">
    <source>
        <dbReference type="ARBA" id="ARBA00023224"/>
    </source>
</evidence>
<evidence type="ECO:0000313" key="15">
    <source>
        <dbReference type="Ensembl" id="ENSAMXP00000036404.1"/>
    </source>
</evidence>
<evidence type="ECO:0000256" key="5">
    <source>
        <dbReference type="ARBA" id="ARBA00022725"/>
    </source>
</evidence>
<dbReference type="InterPro" id="IPR000276">
    <property type="entry name" value="GPCR_Rhodpsn"/>
</dbReference>
<reference evidence="16" key="2">
    <citation type="journal article" date="2014" name="Nat. Commun.">
        <title>The cavefish genome reveals candidate genes for eye loss.</title>
        <authorList>
            <person name="McGaugh S.E."/>
            <person name="Gross J.B."/>
            <person name="Aken B."/>
            <person name="Blin M."/>
            <person name="Borowsky R."/>
            <person name="Chalopin D."/>
            <person name="Hinaux H."/>
            <person name="Jeffery W.R."/>
            <person name="Keene A."/>
            <person name="Ma L."/>
            <person name="Minx P."/>
            <person name="Murphy D."/>
            <person name="O'Quin K.E."/>
            <person name="Retaux S."/>
            <person name="Rohner N."/>
            <person name="Searle S.M."/>
            <person name="Stahl B.A."/>
            <person name="Tabin C."/>
            <person name="Volff J.N."/>
            <person name="Yoshizawa M."/>
            <person name="Warren W.C."/>
        </authorList>
    </citation>
    <scope>NUCLEOTIDE SEQUENCE [LARGE SCALE GENOMIC DNA]</scope>
    <source>
        <strain evidence="16">female</strain>
    </source>
</reference>
<evidence type="ECO:0000256" key="10">
    <source>
        <dbReference type="ARBA" id="ARBA00023170"/>
    </source>
</evidence>
<comment type="subcellular location">
    <subcellularLocation>
        <location evidence="1">Cell membrane</location>
        <topology evidence="1">Multi-pass membrane protein</topology>
    </subcellularLocation>
</comment>
<feature type="transmembrane region" description="Helical" evidence="13">
    <location>
        <begin position="182"/>
        <end position="203"/>
    </location>
</feature>
<keyword evidence="12" id="KW-0807">Transducer</keyword>
<dbReference type="GO" id="GO:0005886">
    <property type="term" value="C:plasma membrane"/>
    <property type="evidence" value="ECO:0007669"/>
    <property type="project" value="UniProtKB-SubCell"/>
</dbReference>
<dbReference type="Pfam" id="PF13853">
    <property type="entry name" value="7tm_4"/>
    <property type="match status" value="1"/>
</dbReference>
<evidence type="ECO:0000259" key="14">
    <source>
        <dbReference type="PROSITE" id="PS50262"/>
    </source>
</evidence>
<keyword evidence="2" id="KW-1003">Cell membrane</keyword>
<evidence type="ECO:0000256" key="11">
    <source>
        <dbReference type="ARBA" id="ARBA00023180"/>
    </source>
</evidence>
<dbReference type="InterPro" id="IPR000725">
    <property type="entry name" value="Olfact_rcpt"/>
</dbReference>
<dbReference type="InParanoid" id="A0A3B1J4X6"/>
<evidence type="ECO:0000256" key="6">
    <source>
        <dbReference type="ARBA" id="ARBA00022989"/>
    </source>
</evidence>
<dbReference type="GO" id="GO:0004930">
    <property type="term" value="F:G protein-coupled receptor activity"/>
    <property type="evidence" value="ECO:0007669"/>
    <property type="project" value="UniProtKB-KW"/>
</dbReference>
<feature type="transmembrane region" description="Helical" evidence="13">
    <location>
        <begin position="279"/>
        <end position="301"/>
    </location>
</feature>
<evidence type="ECO:0000256" key="1">
    <source>
        <dbReference type="ARBA" id="ARBA00004651"/>
    </source>
</evidence>
<keyword evidence="6 13" id="KW-1133">Transmembrane helix</keyword>
<evidence type="ECO:0000256" key="4">
    <source>
        <dbReference type="ARBA" id="ARBA00022692"/>
    </source>
</evidence>
<reference evidence="16" key="1">
    <citation type="submission" date="2013-03" db="EMBL/GenBank/DDBJ databases">
        <authorList>
            <person name="Jeffery W."/>
            <person name="Warren W."/>
            <person name="Wilson R.K."/>
        </authorList>
    </citation>
    <scope>NUCLEOTIDE SEQUENCE</scope>
    <source>
        <strain evidence="16">female</strain>
    </source>
</reference>
<accession>A0A3B1J4X6</accession>
<keyword evidence="10" id="KW-0675">Receptor</keyword>
<evidence type="ECO:0000313" key="16">
    <source>
        <dbReference type="Proteomes" id="UP000018467"/>
    </source>
</evidence>
<protein>
    <submittedName>
        <fullName evidence="15">Odorant receptor, family 40, subfamily A, member 1</fullName>
    </submittedName>
</protein>
<dbReference type="Ensembl" id="ENSAMXT00000038935.1">
    <property type="protein sequence ID" value="ENSAMXP00000036404.1"/>
    <property type="gene ID" value="ENSAMXG00000035976.1"/>
</dbReference>
<dbReference type="PRINTS" id="PR00237">
    <property type="entry name" value="GPCRRHODOPSN"/>
</dbReference>